<dbReference type="SUPFAM" id="SSF51316">
    <property type="entry name" value="Mss4-like"/>
    <property type="match status" value="1"/>
</dbReference>
<reference evidence="7" key="1">
    <citation type="submission" date="2021-01" db="EMBL/GenBank/DDBJ databases">
        <authorList>
            <person name="Corre E."/>
            <person name="Pelletier E."/>
            <person name="Niang G."/>
            <person name="Scheremetjew M."/>
            <person name="Finn R."/>
            <person name="Kale V."/>
            <person name="Holt S."/>
            <person name="Cochrane G."/>
            <person name="Meng A."/>
            <person name="Brown T."/>
            <person name="Cohen L."/>
        </authorList>
    </citation>
    <scope>NUCLEOTIDE SEQUENCE</scope>
    <source>
        <strain evidence="7">CCMP1452</strain>
    </source>
</reference>
<dbReference type="GO" id="GO:0033743">
    <property type="term" value="F:peptide-methionine (R)-S-oxide reductase activity"/>
    <property type="evidence" value="ECO:0007669"/>
    <property type="project" value="UniProtKB-EC"/>
</dbReference>
<proteinExistence type="inferred from homology"/>
<organism evidence="7">
    <name type="scientific">Eucampia antarctica</name>
    <dbReference type="NCBI Taxonomy" id="49252"/>
    <lineage>
        <taxon>Eukaryota</taxon>
        <taxon>Sar</taxon>
        <taxon>Stramenopiles</taxon>
        <taxon>Ochrophyta</taxon>
        <taxon>Bacillariophyta</taxon>
        <taxon>Mediophyceae</taxon>
        <taxon>Biddulphiophycidae</taxon>
        <taxon>Hemiaulales</taxon>
        <taxon>Hemiaulaceae</taxon>
        <taxon>Eucampia</taxon>
    </lineage>
</organism>
<evidence type="ECO:0000256" key="4">
    <source>
        <dbReference type="ARBA" id="ARBA00048488"/>
    </source>
</evidence>
<dbReference type="AlphaFoldDB" id="A0A7S2RBX3"/>
<evidence type="ECO:0000313" key="7">
    <source>
        <dbReference type="EMBL" id="CAD9666729.1"/>
    </source>
</evidence>
<dbReference type="InterPro" id="IPR002579">
    <property type="entry name" value="Met_Sox_Rdtase_MsrB_dom"/>
</dbReference>
<sequence length="244" mass="27007">MTSLSKCTLVDRSSRATLVSLIQLLLIISTVGNCLGFVVTECKVALPTNKFSHRLRLDQLSLSPEENNNISNNDMIGDSASNDREEKSEGTSNGDEGNNVGTWNPLRLAVLKLGLTELKYTSPLNYEKGNGNYNCASCDSKLFDSAGKYDSGSGWPSFWKTAGEDRVALKKEWDGRIECTCKKCGGHLGHVFGDGPWRSDVPKEDLNLIPESDPTWPSRSKKIEYTRLPRFCMNGASLKFFPKE</sequence>
<comment type="catalytic activity">
    <reaction evidence="4">
        <text>L-methionyl-[protein] + [thioredoxin]-disulfide + H2O = L-methionyl-(R)-S-oxide-[protein] + [thioredoxin]-dithiol</text>
        <dbReference type="Rhea" id="RHEA:24164"/>
        <dbReference type="Rhea" id="RHEA-COMP:10698"/>
        <dbReference type="Rhea" id="RHEA-COMP:10700"/>
        <dbReference type="Rhea" id="RHEA-COMP:12313"/>
        <dbReference type="Rhea" id="RHEA-COMP:12314"/>
        <dbReference type="ChEBI" id="CHEBI:15377"/>
        <dbReference type="ChEBI" id="CHEBI:16044"/>
        <dbReference type="ChEBI" id="CHEBI:29950"/>
        <dbReference type="ChEBI" id="CHEBI:45764"/>
        <dbReference type="ChEBI" id="CHEBI:50058"/>
        <dbReference type="EC" id="1.8.4.12"/>
    </reaction>
</comment>
<comment type="similarity">
    <text evidence="1">Belongs to the MsrB Met sulfoxide reductase family.</text>
</comment>
<dbReference type="GO" id="GO:0030091">
    <property type="term" value="P:protein repair"/>
    <property type="evidence" value="ECO:0007669"/>
    <property type="project" value="InterPro"/>
</dbReference>
<gene>
    <name evidence="7" type="ORF">EANT1437_LOCUS5773</name>
</gene>
<dbReference type="GO" id="GO:0005737">
    <property type="term" value="C:cytoplasm"/>
    <property type="evidence" value="ECO:0007669"/>
    <property type="project" value="TreeGrafter"/>
</dbReference>
<dbReference type="Gene3D" id="2.170.150.20">
    <property type="entry name" value="Peptide methionine sulfoxide reductase"/>
    <property type="match status" value="1"/>
</dbReference>
<evidence type="ECO:0000259" key="6">
    <source>
        <dbReference type="PROSITE" id="PS51790"/>
    </source>
</evidence>
<protein>
    <recommendedName>
        <fullName evidence="2">peptide-methionine (R)-S-oxide reductase</fullName>
        <ecNumber evidence="2">1.8.4.12</ecNumber>
    </recommendedName>
</protein>
<feature type="domain" description="MsrB" evidence="6">
    <location>
        <begin position="96"/>
        <end position="243"/>
    </location>
</feature>
<accession>A0A7S2RBX3</accession>
<evidence type="ECO:0000256" key="3">
    <source>
        <dbReference type="ARBA" id="ARBA00023002"/>
    </source>
</evidence>
<keyword evidence="3" id="KW-0560">Oxidoreductase</keyword>
<evidence type="ECO:0000256" key="5">
    <source>
        <dbReference type="SAM" id="MobiDB-lite"/>
    </source>
</evidence>
<dbReference type="GO" id="GO:0006979">
    <property type="term" value="P:response to oxidative stress"/>
    <property type="evidence" value="ECO:0007669"/>
    <property type="project" value="InterPro"/>
</dbReference>
<feature type="compositionally biased region" description="Polar residues" evidence="5">
    <location>
        <begin position="64"/>
        <end position="74"/>
    </location>
</feature>
<dbReference type="Pfam" id="PF01641">
    <property type="entry name" value="SelR"/>
    <property type="match status" value="1"/>
</dbReference>
<dbReference type="InterPro" id="IPR011057">
    <property type="entry name" value="Mss4-like_sf"/>
</dbReference>
<dbReference type="EC" id="1.8.4.12" evidence="2"/>
<dbReference type="InterPro" id="IPR028427">
    <property type="entry name" value="Met_Sox_Rdtase_MsrB"/>
</dbReference>
<evidence type="ECO:0000256" key="1">
    <source>
        <dbReference type="ARBA" id="ARBA00007174"/>
    </source>
</evidence>
<dbReference type="PANTHER" id="PTHR10173:SF52">
    <property type="entry name" value="METHIONINE-R-SULFOXIDE REDUCTASE B1"/>
    <property type="match status" value="1"/>
</dbReference>
<feature type="region of interest" description="Disordered" evidence="5">
    <location>
        <begin position="64"/>
        <end position="100"/>
    </location>
</feature>
<evidence type="ECO:0000256" key="2">
    <source>
        <dbReference type="ARBA" id="ARBA00012499"/>
    </source>
</evidence>
<feature type="compositionally biased region" description="Polar residues" evidence="5">
    <location>
        <begin position="90"/>
        <end position="100"/>
    </location>
</feature>
<name>A0A7S2RBX3_9STRA</name>
<dbReference type="EMBL" id="HBHI01011267">
    <property type="protein sequence ID" value="CAD9666729.1"/>
    <property type="molecule type" value="Transcribed_RNA"/>
</dbReference>
<dbReference type="PANTHER" id="PTHR10173">
    <property type="entry name" value="METHIONINE SULFOXIDE REDUCTASE"/>
    <property type="match status" value="1"/>
</dbReference>
<dbReference type="PROSITE" id="PS51790">
    <property type="entry name" value="MSRB"/>
    <property type="match status" value="1"/>
</dbReference>